<gene>
    <name evidence="2" type="ORF">GCM10023353_07770</name>
</gene>
<evidence type="ECO:0000313" key="3">
    <source>
        <dbReference type="Proteomes" id="UP001500839"/>
    </source>
</evidence>
<feature type="compositionally biased region" description="Basic and acidic residues" evidence="1">
    <location>
        <begin position="49"/>
        <end position="65"/>
    </location>
</feature>
<feature type="region of interest" description="Disordered" evidence="1">
    <location>
        <begin position="1"/>
        <end position="23"/>
    </location>
</feature>
<comment type="caution">
    <text evidence="2">The sequence shown here is derived from an EMBL/GenBank/DDBJ whole genome shotgun (WGS) entry which is preliminary data.</text>
</comment>
<reference evidence="3" key="1">
    <citation type="journal article" date="2019" name="Int. J. Syst. Evol. Microbiol.">
        <title>The Global Catalogue of Microorganisms (GCM) 10K type strain sequencing project: providing services to taxonomists for standard genome sequencing and annotation.</title>
        <authorList>
            <consortium name="The Broad Institute Genomics Platform"/>
            <consortium name="The Broad Institute Genome Sequencing Center for Infectious Disease"/>
            <person name="Wu L."/>
            <person name="Ma J."/>
        </authorList>
    </citation>
    <scope>NUCLEOTIDE SEQUENCE [LARGE SCALE GENOMIC DNA]</scope>
    <source>
        <strain evidence="3">JCM 18542</strain>
    </source>
</reference>
<keyword evidence="3" id="KW-1185">Reference proteome</keyword>
<dbReference type="EMBL" id="BAABKQ010000001">
    <property type="protein sequence ID" value="GAA4806912.1"/>
    <property type="molecule type" value="Genomic_DNA"/>
</dbReference>
<proteinExistence type="predicted"/>
<feature type="region of interest" description="Disordered" evidence="1">
    <location>
        <begin position="47"/>
        <end position="82"/>
    </location>
</feature>
<organism evidence="2 3">
    <name type="scientific">Tomitella cavernea</name>
    <dbReference type="NCBI Taxonomy" id="1387982"/>
    <lineage>
        <taxon>Bacteria</taxon>
        <taxon>Bacillati</taxon>
        <taxon>Actinomycetota</taxon>
        <taxon>Actinomycetes</taxon>
        <taxon>Mycobacteriales</taxon>
        <taxon>Tomitella</taxon>
    </lineage>
</organism>
<dbReference type="Proteomes" id="UP001500839">
    <property type="component" value="Unassembled WGS sequence"/>
</dbReference>
<accession>A0ABP9C978</accession>
<name>A0ABP9C978_9ACTN</name>
<sequence length="197" mass="21388">MATAAPGDAFTAPLGEGTDFPPLPERINLAGELLENDNNGYVVPLYGNKPDDRLTVPHAPTDRRPAGASRRRTPGADAEVHSPDAAGWTVSHEAIYRWIYALPNGEWAKSGILLRSTRPRHNLLKVLGERKGGRIGGMISMDDRPEQASDRSVPGWWEGELIVGKRGRSAAVARCWRIGVWMMRGAPVAGPAESPPR</sequence>
<evidence type="ECO:0000313" key="2">
    <source>
        <dbReference type="EMBL" id="GAA4806912.1"/>
    </source>
</evidence>
<evidence type="ECO:0000256" key="1">
    <source>
        <dbReference type="SAM" id="MobiDB-lite"/>
    </source>
</evidence>
<protein>
    <submittedName>
        <fullName evidence="2">Uncharacterized protein</fullName>
    </submittedName>
</protein>